<evidence type="ECO:0000313" key="4">
    <source>
        <dbReference type="Proteomes" id="UP000199296"/>
    </source>
</evidence>
<dbReference type="EMBL" id="FNCW01000006">
    <property type="protein sequence ID" value="SDG74030.1"/>
    <property type="molecule type" value="Genomic_DNA"/>
</dbReference>
<feature type="domain" description="Putative auto-transporter adhesin head GIN" evidence="2">
    <location>
        <begin position="167"/>
        <end position="263"/>
    </location>
</feature>
<gene>
    <name evidence="3" type="ORF">SAMN04488027_10653</name>
</gene>
<keyword evidence="4" id="KW-1185">Reference proteome</keyword>
<dbReference type="AlphaFoldDB" id="A0A1G7WS37"/>
<dbReference type="Proteomes" id="UP000199296">
    <property type="component" value="Unassembled WGS sequence"/>
</dbReference>
<accession>A0A1G7WS37</accession>
<dbReference type="Gene3D" id="2.160.20.120">
    <property type="match status" value="1"/>
</dbReference>
<dbReference type="Pfam" id="PF10988">
    <property type="entry name" value="DUF2807"/>
    <property type="match status" value="2"/>
</dbReference>
<feature type="compositionally biased region" description="Low complexity" evidence="1">
    <location>
        <begin position="195"/>
        <end position="204"/>
    </location>
</feature>
<feature type="domain" description="Putative auto-transporter adhesin head GIN" evidence="2">
    <location>
        <begin position="45"/>
        <end position="162"/>
    </location>
</feature>
<dbReference type="STRING" id="470826.SAMN04488027_10653"/>
<evidence type="ECO:0000313" key="3">
    <source>
        <dbReference type="EMBL" id="SDG74030.1"/>
    </source>
</evidence>
<feature type="compositionally biased region" description="Polar residues" evidence="1">
    <location>
        <begin position="205"/>
        <end position="218"/>
    </location>
</feature>
<dbReference type="PROSITE" id="PS51257">
    <property type="entry name" value="PROKAR_LIPOPROTEIN"/>
    <property type="match status" value="1"/>
</dbReference>
<sequence length="281" mass="30322">MKTMTYALVYSLCLLFFGCNINIDYLEKIEGEGEVITEQIMLDSFTDVELKKGWEVILEPASSNYMVVEANENLFEVFEYENKKGKLIIGASKQISNADAKQITLYFTEKLKSLKVSSGTEVTSQERLNFDNLNLDLSSGGEVTLDLELNTLNIETSSGSAAHLILNLDDLIVDSSSGARAYLDVNAISVNVESSSGSSVNLEGTTSELEVQSSSGSNVDAEKLKSENVTSKASSGAYVTVYSVVNLKAETSSGGNIKYLNQPTGDVVLNKSKSGGPIEIK</sequence>
<organism evidence="3 4">
    <name type="scientific">Psychroflexus sediminis</name>
    <dbReference type="NCBI Taxonomy" id="470826"/>
    <lineage>
        <taxon>Bacteria</taxon>
        <taxon>Pseudomonadati</taxon>
        <taxon>Bacteroidota</taxon>
        <taxon>Flavobacteriia</taxon>
        <taxon>Flavobacteriales</taxon>
        <taxon>Flavobacteriaceae</taxon>
        <taxon>Psychroflexus</taxon>
    </lineage>
</organism>
<dbReference type="RefSeq" id="WP_093367792.1">
    <property type="nucleotide sequence ID" value="NZ_FNCW01000006.1"/>
</dbReference>
<evidence type="ECO:0000259" key="2">
    <source>
        <dbReference type="Pfam" id="PF10988"/>
    </source>
</evidence>
<feature type="region of interest" description="Disordered" evidence="1">
    <location>
        <begin position="195"/>
        <end position="226"/>
    </location>
</feature>
<protein>
    <submittedName>
        <fullName evidence="3">Putative auto-transporter adhesin, head GIN domain</fullName>
    </submittedName>
</protein>
<evidence type="ECO:0000256" key="1">
    <source>
        <dbReference type="SAM" id="MobiDB-lite"/>
    </source>
</evidence>
<proteinExistence type="predicted"/>
<reference evidence="3 4" key="1">
    <citation type="submission" date="2016-10" db="EMBL/GenBank/DDBJ databases">
        <authorList>
            <person name="de Groot N.N."/>
        </authorList>
    </citation>
    <scope>NUCLEOTIDE SEQUENCE [LARGE SCALE GENOMIC DNA]</scope>
    <source>
        <strain evidence="3 4">DSM 19803</strain>
    </source>
</reference>
<name>A0A1G7WS37_9FLAO</name>
<dbReference type="InterPro" id="IPR021255">
    <property type="entry name" value="DUF2807"/>
</dbReference>
<dbReference type="OrthoDB" id="942536at2"/>